<dbReference type="STRING" id="29349.CLOTH_05340"/>
<dbReference type="Proteomes" id="UP000190140">
    <property type="component" value="Unassembled WGS sequence"/>
</dbReference>
<gene>
    <name evidence="1" type="ORF">CLOTH_05340</name>
</gene>
<comment type="caution">
    <text evidence="1">The sequence shown here is derived from an EMBL/GenBank/DDBJ whole genome shotgun (WGS) entry which is preliminary data.</text>
</comment>
<keyword evidence="2" id="KW-1185">Reference proteome</keyword>
<organism evidence="1 2">
    <name type="scientific">Alkalithermobacter paradoxus</name>
    <dbReference type="NCBI Taxonomy" id="29349"/>
    <lineage>
        <taxon>Bacteria</taxon>
        <taxon>Bacillati</taxon>
        <taxon>Bacillota</taxon>
        <taxon>Clostridia</taxon>
        <taxon>Peptostreptococcales</taxon>
        <taxon>Tepidibacteraceae</taxon>
        <taxon>Alkalithermobacter</taxon>
    </lineage>
</organism>
<name>A0A1V4IB93_9FIRM</name>
<dbReference type="AlphaFoldDB" id="A0A1V4IB93"/>
<protein>
    <submittedName>
        <fullName evidence="1">Uncharacterized protein</fullName>
    </submittedName>
</protein>
<sequence length="48" mass="5495">MMKKAYETERLILKCIDKTYAEKDNQSKIIGSIGFSNIIRGSFLSCHL</sequence>
<dbReference type="EMBL" id="MZGW01000001">
    <property type="protein sequence ID" value="OPJ57251.1"/>
    <property type="molecule type" value="Genomic_DNA"/>
</dbReference>
<reference evidence="1 2" key="1">
    <citation type="submission" date="2017-03" db="EMBL/GenBank/DDBJ databases">
        <title>Genome sequence of Clostridium thermoalcaliphilum DSM 7309.</title>
        <authorList>
            <person name="Poehlein A."/>
            <person name="Daniel R."/>
        </authorList>
    </citation>
    <scope>NUCLEOTIDE SEQUENCE [LARGE SCALE GENOMIC DNA]</scope>
    <source>
        <strain evidence="1 2">DSM 7309</strain>
    </source>
</reference>
<proteinExistence type="predicted"/>
<evidence type="ECO:0000313" key="1">
    <source>
        <dbReference type="EMBL" id="OPJ57251.1"/>
    </source>
</evidence>
<evidence type="ECO:0000313" key="2">
    <source>
        <dbReference type="Proteomes" id="UP000190140"/>
    </source>
</evidence>
<accession>A0A1V4IB93</accession>